<accession>A0A7L4ZQY5</accession>
<sequence>MNTQDKENQPINHPDDVNHGNQMNPDHEEYHHSREEND</sequence>
<organism evidence="2 3">
    <name type="scientific">Kordia antarctica</name>
    <dbReference type="NCBI Taxonomy" id="1218801"/>
    <lineage>
        <taxon>Bacteria</taxon>
        <taxon>Pseudomonadati</taxon>
        <taxon>Bacteroidota</taxon>
        <taxon>Flavobacteriia</taxon>
        <taxon>Flavobacteriales</taxon>
        <taxon>Flavobacteriaceae</taxon>
        <taxon>Kordia</taxon>
    </lineage>
</organism>
<gene>
    <name evidence="2" type="ORF">IMCC3317_43310</name>
</gene>
<keyword evidence="3" id="KW-1185">Reference proteome</keyword>
<evidence type="ECO:0000313" key="3">
    <source>
        <dbReference type="Proteomes" id="UP000464657"/>
    </source>
</evidence>
<feature type="compositionally biased region" description="Basic and acidic residues" evidence="1">
    <location>
        <begin position="1"/>
        <end position="18"/>
    </location>
</feature>
<feature type="compositionally biased region" description="Basic and acidic residues" evidence="1">
    <location>
        <begin position="25"/>
        <end position="38"/>
    </location>
</feature>
<name>A0A7L4ZQY5_9FLAO</name>
<dbReference type="EMBL" id="CP019288">
    <property type="protein sequence ID" value="QHI38931.1"/>
    <property type="molecule type" value="Genomic_DNA"/>
</dbReference>
<evidence type="ECO:0000313" key="2">
    <source>
        <dbReference type="EMBL" id="QHI38931.1"/>
    </source>
</evidence>
<dbReference type="AlphaFoldDB" id="A0A7L4ZQY5"/>
<reference evidence="2 3" key="1">
    <citation type="journal article" date="2013" name="Int. J. Syst. Evol. Microbiol.">
        <title>Kordia antarctica sp. nov., isolated from Antarctic seawater.</title>
        <authorList>
            <person name="Baek K."/>
            <person name="Choi A."/>
            <person name="Kang I."/>
            <person name="Lee K."/>
            <person name="Cho J.C."/>
        </authorList>
    </citation>
    <scope>NUCLEOTIDE SEQUENCE [LARGE SCALE GENOMIC DNA]</scope>
    <source>
        <strain evidence="2 3">IMCC3317</strain>
    </source>
</reference>
<proteinExistence type="predicted"/>
<feature type="region of interest" description="Disordered" evidence="1">
    <location>
        <begin position="1"/>
        <end position="38"/>
    </location>
</feature>
<protein>
    <submittedName>
        <fullName evidence="2">Uncharacterized protein</fullName>
    </submittedName>
</protein>
<dbReference type="Proteomes" id="UP000464657">
    <property type="component" value="Chromosome"/>
</dbReference>
<evidence type="ECO:0000256" key="1">
    <source>
        <dbReference type="SAM" id="MobiDB-lite"/>
    </source>
</evidence>
<dbReference type="KEGG" id="kan:IMCC3317_43310"/>